<gene>
    <name evidence="9" type="primary">atpC</name>
    <name evidence="12" type="ORF">AZI86_06530</name>
</gene>
<dbReference type="PANTHER" id="PTHR13822">
    <property type="entry name" value="ATP SYNTHASE DELTA/EPSILON CHAIN"/>
    <property type="match status" value="1"/>
</dbReference>
<evidence type="ECO:0000256" key="1">
    <source>
        <dbReference type="ARBA" id="ARBA00003543"/>
    </source>
</evidence>
<dbReference type="OrthoDB" id="9791445at2"/>
<dbReference type="GO" id="GO:0045259">
    <property type="term" value="C:proton-transporting ATP synthase complex"/>
    <property type="evidence" value="ECO:0007669"/>
    <property type="project" value="UniProtKB-KW"/>
</dbReference>
<comment type="function">
    <text evidence="1 9">Produces ATP from ADP in the presence of a proton gradient across the membrane.</text>
</comment>
<dbReference type="GO" id="GO:0005886">
    <property type="term" value="C:plasma membrane"/>
    <property type="evidence" value="ECO:0007669"/>
    <property type="project" value="UniProtKB-SubCell"/>
</dbReference>
<evidence type="ECO:0000256" key="8">
    <source>
        <dbReference type="ARBA" id="ARBA00023310"/>
    </source>
</evidence>
<proteinExistence type="inferred from homology"/>
<dbReference type="CDD" id="cd12152">
    <property type="entry name" value="F1-ATPase_delta"/>
    <property type="match status" value="1"/>
</dbReference>
<evidence type="ECO:0000259" key="11">
    <source>
        <dbReference type="Pfam" id="PF02823"/>
    </source>
</evidence>
<dbReference type="NCBIfam" id="TIGR01216">
    <property type="entry name" value="ATP_synt_epsi"/>
    <property type="match status" value="1"/>
</dbReference>
<keyword evidence="6 9" id="KW-0472">Membrane</keyword>
<keyword evidence="9" id="KW-0375">Hydrogen ion transport</keyword>
<comment type="similarity">
    <text evidence="3 9 10">Belongs to the ATPase epsilon chain family.</text>
</comment>
<accession>A0A150WQP5</accession>
<keyword evidence="9" id="KW-1003">Cell membrane</keyword>
<sequence length="138" mass="15570">MFKLTIVTPEKRILVGQEVEEVTVPAFKGELNILPGHAPLITTLETGVMKWKIKGKELQQLAVISWGYCQVSPEGVNILANIAELPEEIDLEMTKTQLAESEKKVMNELITDEDWAEFQREWAHARAKIDVASMAPRK</sequence>
<evidence type="ECO:0000256" key="6">
    <source>
        <dbReference type="ARBA" id="ARBA00023136"/>
    </source>
</evidence>
<comment type="caution">
    <text evidence="12">The sequence shown here is derived from an EMBL/GenBank/DDBJ whole genome shotgun (WGS) entry which is preliminary data.</text>
</comment>
<dbReference type="GO" id="GO:0005524">
    <property type="term" value="F:ATP binding"/>
    <property type="evidence" value="ECO:0007669"/>
    <property type="project" value="UniProtKB-UniRule"/>
</dbReference>
<keyword evidence="8 9" id="KW-0066">ATP synthesis</keyword>
<dbReference type="PANTHER" id="PTHR13822:SF10">
    <property type="entry name" value="ATP SYNTHASE EPSILON CHAIN, CHLOROPLASTIC"/>
    <property type="match status" value="1"/>
</dbReference>
<dbReference type="RefSeq" id="WP_061834276.1">
    <property type="nucleotide sequence ID" value="NZ_LUKE01000001.1"/>
</dbReference>
<dbReference type="GO" id="GO:0046933">
    <property type="term" value="F:proton-transporting ATP synthase activity, rotational mechanism"/>
    <property type="evidence" value="ECO:0007669"/>
    <property type="project" value="UniProtKB-UniRule"/>
</dbReference>
<dbReference type="InterPro" id="IPR036771">
    <property type="entry name" value="ATPsynth_dsu/esu_N"/>
</dbReference>
<name>A0A150WQP5_BDEBC</name>
<evidence type="ECO:0000256" key="2">
    <source>
        <dbReference type="ARBA" id="ARBA00004184"/>
    </source>
</evidence>
<dbReference type="Gene3D" id="2.60.15.10">
    <property type="entry name" value="F0F1 ATP synthase delta/epsilon subunit, N-terminal"/>
    <property type="match status" value="1"/>
</dbReference>
<dbReference type="GO" id="GO:0012505">
    <property type="term" value="C:endomembrane system"/>
    <property type="evidence" value="ECO:0007669"/>
    <property type="project" value="UniProtKB-SubCell"/>
</dbReference>
<protein>
    <recommendedName>
        <fullName evidence="9">ATP synthase epsilon chain</fullName>
    </recommendedName>
    <alternativeName>
        <fullName evidence="9">ATP synthase F1 sector epsilon subunit</fullName>
    </alternativeName>
    <alternativeName>
        <fullName evidence="9">F-ATPase epsilon subunit</fullName>
    </alternativeName>
</protein>
<evidence type="ECO:0000256" key="10">
    <source>
        <dbReference type="RuleBase" id="RU003656"/>
    </source>
</evidence>
<reference evidence="12 13" key="1">
    <citation type="submission" date="2016-03" db="EMBL/GenBank/DDBJ databases">
        <authorList>
            <person name="Ploux O."/>
        </authorList>
    </citation>
    <scope>NUCLEOTIDE SEQUENCE [LARGE SCALE GENOMIC DNA]</scope>
    <source>
        <strain evidence="12 13">R0</strain>
    </source>
</reference>
<evidence type="ECO:0000313" key="12">
    <source>
        <dbReference type="EMBL" id="KYG66696.1"/>
    </source>
</evidence>
<keyword evidence="13" id="KW-1185">Reference proteome</keyword>
<dbReference type="HAMAP" id="MF_00530">
    <property type="entry name" value="ATP_synth_epsil_bac"/>
    <property type="match status" value="1"/>
</dbReference>
<evidence type="ECO:0000256" key="3">
    <source>
        <dbReference type="ARBA" id="ARBA00005712"/>
    </source>
</evidence>
<dbReference type="InterPro" id="IPR020546">
    <property type="entry name" value="ATP_synth_F1_dsu/esu_N"/>
</dbReference>
<organism evidence="12 13">
    <name type="scientific">Bdellovibrio bacteriovorus</name>
    <dbReference type="NCBI Taxonomy" id="959"/>
    <lineage>
        <taxon>Bacteria</taxon>
        <taxon>Pseudomonadati</taxon>
        <taxon>Bdellovibrionota</taxon>
        <taxon>Bdellovibrionia</taxon>
        <taxon>Bdellovibrionales</taxon>
        <taxon>Pseudobdellovibrionaceae</taxon>
        <taxon>Bdellovibrio</taxon>
    </lineage>
</organism>
<dbReference type="Pfam" id="PF02823">
    <property type="entry name" value="ATP-synt_DE_N"/>
    <property type="match status" value="1"/>
</dbReference>
<dbReference type="Proteomes" id="UP000075320">
    <property type="component" value="Unassembled WGS sequence"/>
</dbReference>
<feature type="domain" description="ATP synthase F1 complex delta/epsilon subunit N-terminal" evidence="11">
    <location>
        <begin position="2"/>
        <end position="82"/>
    </location>
</feature>
<evidence type="ECO:0000313" key="13">
    <source>
        <dbReference type="Proteomes" id="UP000075320"/>
    </source>
</evidence>
<keyword evidence="4 9" id="KW-0813">Transport</keyword>
<dbReference type="EMBL" id="LUKE01000001">
    <property type="protein sequence ID" value="KYG66696.1"/>
    <property type="molecule type" value="Genomic_DNA"/>
</dbReference>
<comment type="subcellular location">
    <subcellularLocation>
        <location evidence="9">Cell membrane</location>
        <topology evidence="9">Peripheral membrane protein</topology>
    </subcellularLocation>
    <subcellularLocation>
        <location evidence="2">Endomembrane system</location>
        <topology evidence="2">Peripheral membrane protein</topology>
    </subcellularLocation>
</comment>
<dbReference type="InterPro" id="IPR001469">
    <property type="entry name" value="ATP_synth_F1_dsu/esu"/>
</dbReference>
<keyword evidence="7 9" id="KW-0139">CF(1)</keyword>
<evidence type="ECO:0000256" key="9">
    <source>
        <dbReference type="HAMAP-Rule" id="MF_00530"/>
    </source>
</evidence>
<evidence type="ECO:0000256" key="7">
    <source>
        <dbReference type="ARBA" id="ARBA00023196"/>
    </source>
</evidence>
<dbReference type="SUPFAM" id="SSF51344">
    <property type="entry name" value="Epsilon subunit of F1F0-ATP synthase N-terminal domain"/>
    <property type="match status" value="1"/>
</dbReference>
<dbReference type="AlphaFoldDB" id="A0A150WQP5"/>
<keyword evidence="5 9" id="KW-0406">Ion transport</keyword>
<evidence type="ECO:0000256" key="4">
    <source>
        <dbReference type="ARBA" id="ARBA00022448"/>
    </source>
</evidence>
<evidence type="ECO:0000256" key="5">
    <source>
        <dbReference type="ARBA" id="ARBA00023065"/>
    </source>
</evidence>
<comment type="subunit">
    <text evidence="9 10">F-type ATPases have 2 components, CF(1) - the catalytic core - and CF(0) - the membrane proton channel. CF(1) has five subunits: alpha(3), beta(3), gamma(1), delta(1), epsilon(1). CF(0) has three main subunits: a, b and c.</text>
</comment>